<dbReference type="InterPro" id="IPR035979">
    <property type="entry name" value="RBD_domain_sf"/>
</dbReference>
<keyword evidence="2" id="KW-0694">RNA-binding</keyword>
<feature type="compositionally biased region" description="Acidic residues" evidence="4">
    <location>
        <begin position="251"/>
        <end position="262"/>
    </location>
</feature>
<protein>
    <recommendedName>
        <fullName evidence="1">Probable RNA-binding protein 18</fullName>
    </recommendedName>
    <alternativeName>
        <fullName evidence="3">RNA-binding motif protein 18</fullName>
    </alternativeName>
</protein>
<evidence type="ECO:0000256" key="3">
    <source>
        <dbReference type="ARBA" id="ARBA00030780"/>
    </source>
</evidence>
<name>K1R067_MAGGI</name>
<dbReference type="EMBL" id="JH815826">
    <property type="protein sequence ID" value="EKC39333.1"/>
    <property type="molecule type" value="Genomic_DNA"/>
</dbReference>
<evidence type="ECO:0000256" key="1">
    <source>
        <dbReference type="ARBA" id="ARBA00021141"/>
    </source>
</evidence>
<gene>
    <name evidence="5" type="ORF">CGI_10005004</name>
</gene>
<dbReference type="InParanoid" id="K1R067"/>
<dbReference type="InterPro" id="IPR012677">
    <property type="entry name" value="Nucleotide-bd_a/b_plait_sf"/>
</dbReference>
<dbReference type="Gene3D" id="3.30.70.330">
    <property type="match status" value="1"/>
</dbReference>
<dbReference type="FunCoup" id="K1R067">
    <property type="interactions" value="1337"/>
</dbReference>
<dbReference type="InterPro" id="IPR000504">
    <property type="entry name" value="RRM_dom"/>
</dbReference>
<feature type="region of interest" description="Disordered" evidence="4">
    <location>
        <begin position="234"/>
        <end position="262"/>
    </location>
</feature>
<dbReference type="HOGENOM" id="CLU_1062648_0_0_1"/>
<dbReference type="SMART" id="SM00360">
    <property type="entry name" value="RRM"/>
    <property type="match status" value="1"/>
</dbReference>
<dbReference type="InterPro" id="IPR039157">
    <property type="entry name" value="RBM18_RRM"/>
</dbReference>
<dbReference type="CDD" id="cd12355">
    <property type="entry name" value="RRM_RBM18"/>
    <property type="match status" value="1"/>
</dbReference>
<feature type="region of interest" description="Disordered" evidence="4">
    <location>
        <begin position="148"/>
        <end position="169"/>
    </location>
</feature>
<dbReference type="AlphaFoldDB" id="K1R067"/>
<reference evidence="5" key="1">
    <citation type="journal article" date="2012" name="Nature">
        <title>The oyster genome reveals stress adaptation and complexity of shell formation.</title>
        <authorList>
            <person name="Zhang G."/>
            <person name="Fang X."/>
            <person name="Guo X."/>
            <person name="Li L."/>
            <person name="Luo R."/>
            <person name="Xu F."/>
            <person name="Yang P."/>
            <person name="Zhang L."/>
            <person name="Wang X."/>
            <person name="Qi H."/>
            <person name="Xiong Z."/>
            <person name="Que H."/>
            <person name="Xie Y."/>
            <person name="Holland P.W."/>
            <person name="Paps J."/>
            <person name="Zhu Y."/>
            <person name="Wu F."/>
            <person name="Chen Y."/>
            <person name="Wang J."/>
            <person name="Peng C."/>
            <person name="Meng J."/>
            <person name="Yang L."/>
            <person name="Liu J."/>
            <person name="Wen B."/>
            <person name="Zhang N."/>
            <person name="Huang Z."/>
            <person name="Zhu Q."/>
            <person name="Feng Y."/>
            <person name="Mount A."/>
            <person name="Hedgecock D."/>
            <person name="Xu Z."/>
            <person name="Liu Y."/>
            <person name="Domazet-Loso T."/>
            <person name="Du Y."/>
            <person name="Sun X."/>
            <person name="Zhang S."/>
            <person name="Liu B."/>
            <person name="Cheng P."/>
            <person name="Jiang X."/>
            <person name="Li J."/>
            <person name="Fan D."/>
            <person name="Wang W."/>
            <person name="Fu W."/>
            <person name="Wang T."/>
            <person name="Wang B."/>
            <person name="Zhang J."/>
            <person name="Peng Z."/>
            <person name="Li Y."/>
            <person name="Li N."/>
            <person name="Wang J."/>
            <person name="Chen M."/>
            <person name="He Y."/>
            <person name="Tan F."/>
            <person name="Song X."/>
            <person name="Zheng Q."/>
            <person name="Huang R."/>
            <person name="Yang H."/>
            <person name="Du X."/>
            <person name="Chen L."/>
            <person name="Yang M."/>
            <person name="Gaffney P.M."/>
            <person name="Wang S."/>
            <person name="Luo L."/>
            <person name="She Z."/>
            <person name="Ming Y."/>
            <person name="Huang W."/>
            <person name="Zhang S."/>
            <person name="Huang B."/>
            <person name="Zhang Y."/>
            <person name="Qu T."/>
            <person name="Ni P."/>
            <person name="Miao G."/>
            <person name="Wang J."/>
            <person name="Wang Q."/>
            <person name="Steinberg C.E."/>
            <person name="Wang H."/>
            <person name="Li N."/>
            <person name="Qian L."/>
            <person name="Zhang G."/>
            <person name="Li Y."/>
            <person name="Yang H."/>
            <person name="Liu X."/>
            <person name="Wang J."/>
            <person name="Yin Y."/>
            <person name="Wang J."/>
        </authorList>
    </citation>
    <scope>NUCLEOTIDE SEQUENCE [LARGE SCALE GENOMIC DNA]</scope>
    <source>
        <strain evidence="5">05x7-T-G4-1.051#20</strain>
    </source>
</reference>
<evidence type="ECO:0000256" key="4">
    <source>
        <dbReference type="SAM" id="MobiDB-lite"/>
    </source>
</evidence>
<dbReference type="PANTHER" id="PTHR21245">
    <property type="entry name" value="HETEROGENEOUS NUCLEAR RIBONUCLEOPROTEIN"/>
    <property type="match status" value="1"/>
</dbReference>
<sequence>MVANHGFESTSFLMERIDANHLWVTDDELVKAPDILLAIHSGERMTDPLPVPPDSSPESDYRLWIGNLDSRLTEFSILKILQKFGSLKKFDFLYHKSGPDQGKSRGYCFASYDNKACAEHAMAKMNGKLALSKRLIVKWANKDVSTEQEKPKMTINTGNRAEEEDISPQSKIQAIEAKLQKMQDRNPSMDLKAVPGSSQLSVVQREARLKQLELINAKKQSRKPYKRSFMLAGSFNMGSTTDDATLPAGEEASEYTDWEFGD</sequence>
<proteinExistence type="predicted"/>
<evidence type="ECO:0000313" key="5">
    <source>
        <dbReference type="EMBL" id="EKC39333.1"/>
    </source>
</evidence>
<organism evidence="5">
    <name type="scientific">Magallana gigas</name>
    <name type="common">Pacific oyster</name>
    <name type="synonym">Crassostrea gigas</name>
    <dbReference type="NCBI Taxonomy" id="29159"/>
    <lineage>
        <taxon>Eukaryota</taxon>
        <taxon>Metazoa</taxon>
        <taxon>Spiralia</taxon>
        <taxon>Lophotrochozoa</taxon>
        <taxon>Mollusca</taxon>
        <taxon>Bivalvia</taxon>
        <taxon>Autobranchia</taxon>
        <taxon>Pteriomorphia</taxon>
        <taxon>Ostreida</taxon>
        <taxon>Ostreoidea</taxon>
        <taxon>Ostreidae</taxon>
        <taxon>Magallana</taxon>
    </lineage>
</organism>
<dbReference type="GO" id="GO:0003723">
    <property type="term" value="F:RNA binding"/>
    <property type="evidence" value="ECO:0007669"/>
    <property type="project" value="UniProtKB-UniRule"/>
</dbReference>
<evidence type="ECO:0000256" key="2">
    <source>
        <dbReference type="ARBA" id="ARBA00022884"/>
    </source>
</evidence>
<dbReference type="SUPFAM" id="SSF54928">
    <property type="entry name" value="RNA-binding domain, RBD"/>
    <property type="match status" value="1"/>
</dbReference>
<dbReference type="PROSITE" id="PS50102">
    <property type="entry name" value="RRM"/>
    <property type="match status" value="1"/>
</dbReference>
<dbReference type="Pfam" id="PF00076">
    <property type="entry name" value="RRM_1"/>
    <property type="match status" value="1"/>
</dbReference>
<accession>K1R067</accession>